<evidence type="ECO:0000313" key="3">
    <source>
        <dbReference type="EMBL" id="EMR63479.1"/>
    </source>
</evidence>
<feature type="region of interest" description="Disordered" evidence="1">
    <location>
        <begin position="1"/>
        <end position="42"/>
    </location>
</feature>
<feature type="transmembrane region" description="Helical" evidence="2">
    <location>
        <begin position="54"/>
        <end position="74"/>
    </location>
</feature>
<keyword evidence="4" id="KW-1185">Reference proteome</keyword>
<keyword evidence="2" id="KW-1133">Transmembrane helix</keyword>
<accession>M7SBB8</accession>
<proteinExistence type="predicted"/>
<feature type="transmembrane region" description="Helical" evidence="2">
    <location>
        <begin position="145"/>
        <end position="169"/>
    </location>
</feature>
<keyword evidence="2" id="KW-0472">Membrane</keyword>
<dbReference type="EMBL" id="KB707216">
    <property type="protein sequence ID" value="EMR63479.1"/>
    <property type="molecule type" value="Genomic_DNA"/>
</dbReference>
<evidence type="ECO:0000256" key="1">
    <source>
        <dbReference type="SAM" id="MobiDB-lite"/>
    </source>
</evidence>
<evidence type="ECO:0000313" key="4">
    <source>
        <dbReference type="Proteomes" id="UP000012174"/>
    </source>
</evidence>
<sequence>MDEQQFAKDRTGEQKMPQPSTSKPPAVARESSSQGSAPARKVLKPVPKTRLGRYIRSLFQVSTLASLMACGVGATMWRDDLVSNPSRLILGTSAFYRIYVCSGFLGAITFAIDARSSQLHLPQLLYASIVLHHEQRRSGRTHRAAILPAKILAFLVSVAVLVQCCLMPATHRADLLGDIDFLRKPNLSRSTMAVVYATTCYDAVGIVWGLAATPILVWTVVMDFLLCFAWSPTPEMFTLEELRRMKAMEEARKDEPLDSSEDTTPSFIWRWQKWAADLGENMASFAYRQFEMSPRLASDV</sequence>
<feature type="compositionally biased region" description="Basic and acidic residues" evidence="1">
    <location>
        <begin position="1"/>
        <end position="13"/>
    </location>
</feature>
<reference evidence="4" key="1">
    <citation type="journal article" date="2013" name="Genome Announc.">
        <title>Draft genome sequence of the grapevine dieback fungus Eutypa lata UCR-EL1.</title>
        <authorList>
            <person name="Blanco-Ulate B."/>
            <person name="Rolshausen P.E."/>
            <person name="Cantu D."/>
        </authorList>
    </citation>
    <scope>NUCLEOTIDE SEQUENCE [LARGE SCALE GENOMIC DNA]</scope>
    <source>
        <strain evidence="4">UCR-EL1</strain>
    </source>
</reference>
<dbReference type="KEGG" id="ela:UCREL1_9577"/>
<dbReference type="AlphaFoldDB" id="M7SBB8"/>
<feature type="transmembrane region" description="Helical" evidence="2">
    <location>
        <begin position="206"/>
        <end position="230"/>
    </location>
</feature>
<keyword evidence="2" id="KW-0812">Transmembrane</keyword>
<gene>
    <name evidence="3" type="ORF">UCREL1_9577</name>
</gene>
<dbReference type="HOGENOM" id="CLU_927585_0_0_1"/>
<name>M7SBB8_EUTLA</name>
<protein>
    <submittedName>
        <fullName evidence="3">Uncharacterized protein</fullName>
    </submittedName>
</protein>
<dbReference type="OrthoDB" id="10546380at2759"/>
<organism evidence="3 4">
    <name type="scientific">Eutypa lata (strain UCR-EL1)</name>
    <name type="common">Grapevine dieback disease fungus</name>
    <name type="synonym">Eutypa armeniacae</name>
    <dbReference type="NCBI Taxonomy" id="1287681"/>
    <lineage>
        <taxon>Eukaryota</taxon>
        <taxon>Fungi</taxon>
        <taxon>Dikarya</taxon>
        <taxon>Ascomycota</taxon>
        <taxon>Pezizomycotina</taxon>
        <taxon>Sordariomycetes</taxon>
        <taxon>Xylariomycetidae</taxon>
        <taxon>Xylariales</taxon>
        <taxon>Diatrypaceae</taxon>
        <taxon>Eutypa</taxon>
    </lineage>
</organism>
<dbReference type="Proteomes" id="UP000012174">
    <property type="component" value="Unassembled WGS sequence"/>
</dbReference>
<evidence type="ECO:0000256" key="2">
    <source>
        <dbReference type="SAM" id="Phobius"/>
    </source>
</evidence>
<feature type="transmembrane region" description="Helical" evidence="2">
    <location>
        <begin position="94"/>
        <end position="112"/>
    </location>
</feature>